<comment type="subcellular location">
    <subcellularLocation>
        <location evidence="1">Cell outer membrane</location>
        <topology evidence="1">Multi-pass membrane protein</topology>
    </subcellularLocation>
</comment>
<keyword evidence="1" id="KW-0472">Membrane</keyword>
<dbReference type="Pfam" id="PF09411">
    <property type="entry name" value="PagL"/>
    <property type="match status" value="1"/>
</dbReference>
<dbReference type="PATRIC" id="fig|47884.3.peg.1216"/>
<dbReference type="EC" id="3.1.1.77" evidence="1"/>
<sequence>MKHFLGLTVLAAAVLGYSFTAQAAGIEFGVGHTSESSMTYRLGLKSNWDKSWLQSDVGRLTGYWDGAYTYWDGDTASSSNSLSFSPVFVYEFAGEKVKPYVEAGIGVALFSSTTVEDSKLGTAFQFEDRIGLGLRFAGGHEIGIRATHYSNAGISGTNDGIESYALHYTMPL</sequence>
<comment type="catalytic activity">
    <reaction evidence="1">
        <text>a 3-(acyloxy)acyl derivative of bacterial toxin + H2O = a 3-hydroxyacyl derivative of bacterial toxin + a fatty acid + H(+)</text>
        <dbReference type="Rhea" id="RHEA:12032"/>
        <dbReference type="ChEBI" id="CHEBI:15377"/>
        <dbReference type="ChEBI" id="CHEBI:15378"/>
        <dbReference type="ChEBI" id="CHEBI:28868"/>
        <dbReference type="ChEBI" id="CHEBI:136853"/>
        <dbReference type="ChEBI" id="CHEBI:140675"/>
        <dbReference type="EC" id="3.1.1.77"/>
    </reaction>
</comment>
<keyword evidence="1" id="KW-0378">Hydrolase</keyword>
<dbReference type="InterPro" id="IPR018550">
    <property type="entry name" value="Lipid-A_deacylase-rel"/>
</dbReference>
<proteinExistence type="inferred from homology"/>
<evidence type="ECO:0000313" key="7">
    <source>
        <dbReference type="Proteomes" id="UP000036395"/>
    </source>
</evidence>
<comment type="subunit">
    <text evidence="1">Homodimer.</text>
</comment>
<feature type="site" description="Critical for activity" evidence="3">
    <location>
        <position position="151"/>
    </location>
</feature>
<dbReference type="EMBL" id="JYLA01000002">
    <property type="protein sequence ID" value="KMM85809.1"/>
    <property type="molecule type" value="Genomic_DNA"/>
</dbReference>
<dbReference type="GO" id="GO:0009279">
    <property type="term" value="C:cell outer membrane"/>
    <property type="evidence" value="ECO:0007669"/>
    <property type="project" value="UniProtKB-SubCell"/>
</dbReference>
<dbReference type="OrthoDB" id="9797122at2"/>
<dbReference type="SUPFAM" id="SSF56925">
    <property type="entry name" value="OMPA-like"/>
    <property type="match status" value="1"/>
</dbReference>
<comment type="caution">
    <text evidence="5">The sequence shown here is derived from an EMBL/GenBank/DDBJ whole genome shotgun (WGS) entry which is preliminary data.</text>
</comment>
<dbReference type="Proteomes" id="UP000036395">
    <property type="component" value="Unassembled WGS sequence"/>
</dbReference>
<dbReference type="GO" id="GO:0050528">
    <property type="term" value="F:acyloxyacyl hydrolase activity"/>
    <property type="evidence" value="ECO:0007669"/>
    <property type="project" value="UniProtKB-EC"/>
</dbReference>
<organism evidence="5 7">
    <name type="scientific">Pseudomonas taetrolens</name>
    <dbReference type="NCBI Taxonomy" id="47884"/>
    <lineage>
        <taxon>Bacteria</taxon>
        <taxon>Pseudomonadati</taxon>
        <taxon>Pseudomonadota</taxon>
        <taxon>Gammaproteobacteria</taxon>
        <taxon>Pseudomonadales</taxon>
        <taxon>Pseudomonadaceae</taxon>
        <taxon>Pseudomonas</taxon>
    </lineage>
</organism>
<comment type="similarity">
    <text evidence="1">Belongs to the PagL family.</text>
</comment>
<feature type="signal peptide" evidence="4">
    <location>
        <begin position="1"/>
        <end position="23"/>
    </location>
</feature>
<dbReference type="RefSeq" id="WP_048378532.1">
    <property type="nucleotide sequence ID" value="NZ_FNRS01000001.1"/>
</dbReference>
<reference evidence="5 7" key="1">
    <citation type="submission" date="2015-02" db="EMBL/GenBank/DDBJ databases">
        <title>Pseudomonas helleri sp. nov. and Pseudomonas weihenstephanensis sp. nov., isolated from raw cows milk.</title>
        <authorList>
            <person name="von Neubeck M."/>
            <person name="Huptas C."/>
            <person name="Wenning M."/>
            <person name="Scherer S."/>
        </authorList>
    </citation>
    <scope>NUCLEOTIDE SEQUENCE [LARGE SCALE GENOMIC DNA]</scope>
    <source>
        <strain evidence="5 7">DSM 21104</strain>
    </source>
</reference>
<dbReference type="EMBL" id="FNRS01000001">
    <property type="protein sequence ID" value="SED11192.1"/>
    <property type="molecule type" value="Genomic_DNA"/>
</dbReference>
<feature type="active site" description="Charge relay system" evidence="2">
    <location>
        <position position="150"/>
    </location>
</feature>
<evidence type="ECO:0000256" key="4">
    <source>
        <dbReference type="SAM" id="SignalP"/>
    </source>
</evidence>
<feature type="chain" id="PRO_5005272685" description="Lipid A deacylase" evidence="4">
    <location>
        <begin position="24"/>
        <end position="172"/>
    </location>
</feature>
<evidence type="ECO:0000256" key="2">
    <source>
        <dbReference type="PIRSR" id="PIRSR029681-1"/>
    </source>
</evidence>
<reference evidence="6 8" key="2">
    <citation type="submission" date="2016-10" db="EMBL/GenBank/DDBJ databases">
        <authorList>
            <person name="Varghese N."/>
            <person name="Submissions S."/>
        </authorList>
    </citation>
    <scope>NUCLEOTIDE SEQUENCE [LARGE SCALE GENOMIC DNA]</scope>
    <source>
        <strain evidence="6 8">BS3652</strain>
    </source>
</reference>
<keyword evidence="1" id="KW-0998">Cell outer membrane</keyword>
<evidence type="ECO:0000313" key="6">
    <source>
        <dbReference type="EMBL" id="SED11192.1"/>
    </source>
</evidence>
<evidence type="ECO:0000313" key="8">
    <source>
        <dbReference type="Proteomes" id="UP000183155"/>
    </source>
</evidence>
<dbReference type="Gene3D" id="2.40.160.20">
    <property type="match status" value="1"/>
</dbReference>
<dbReference type="STRING" id="47884.SAMN04490203_3840"/>
<keyword evidence="8" id="KW-1185">Reference proteome</keyword>
<evidence type="ECO:0000313" key="5">
    <source>
        <dbReference type="EMBL" id="KMM85809.1"/>
    </source>
</evidence>
<dbReference type="InterPro" id="IPR011250">
    <property type="entry name" value="OMP/PagP_B-barrel"/>
</dbReference>
<accession>A0A0J6GUM5</accession>
<feature type="active site" description="Charge relay system" evidence="2">
    <location>
        <position position="148"/>
    </location>
</feature>
<comment type="function">
    <text evidence="1">Has lipid A 3-O-deacylase activity. Hydrolyzes the ester bond at the 3 position of lipid A, a bioactive component of lipopolysaccharide (LPS), thereby releasing the primary fatty acyl moiety.</text>
</comment>
<dbReference type="Proteomes" id="UP000183155">
    <property type="component" value="Unassembled WGS sequence"/>
</dbReference>
<keyword evidence="4" id="KW-0732">Signal</keyword>
<feature type="active site" description="Charge relay system" evidence="2">
    <location>
        <position position="162"/>
    </location>
</feature>
<gene>
    <name evidence="6" type="ORF">SAMN04490203_3840</name>
    <name evidence="5" type="ORF">TU78_04100</name>
</gene>
<name>A0A0J6GUM5_PSETA</name>
<evidence type="ECO:0000256" key="3">
    <source>
        <dbReference type="PIRSR" id="PIRSR029681-2"/>
    </source>
</evidence>
<dbReference type="AlphaFoldDB" id="A0A0J6GUM5"/>
<dbReference type="PIRSF" id="PIRSF029681">
    <property type="entry name" value="PagL"/>
    <property type="match status" value="1"/>
</dbReference>
<protein>
    <recommendedName>
        <fullName evidence="1">Lipid A deacylase</fullName>
        <ecNumber evidence="1">3.1.1.77</ecNumber>
    </recommendedName>
    <alternativeName>
        <fullName evidence="1">LPS 3-O-deacylase</fullName>
    </alternativeName>
    <alternativeName>
        <fullName evidence="1">Outer membrane enzyme</fullName>
    </alternativeName>
</protein>
<evidence type="ECO:0000256" key="1">
    <source>
        <dbReference type="PIRNR" id="PIRNR029681"/>
    </source>
</evidence>